<keyword evidence="5" id="KW-1185">Reference proteome</keyword>
<evidence type="ECO:0000256" key="1">
    <source>
        <dbReference type="ARBA" id="ARBA00006525"/>
    </source>
</evidence>
<proteinExistence type="inferred from homology"/>
<dbReference type="KEGG" id="woc:BA177_00475"/>
<accession>A0A193LBL3</accession>
<dbReference type="Proteomes" id="UP000092695">
    <property type="component" value="Chromosome"/>
</dbReference>
<dbReference type="InterPro" id="IPR036388">
    <property type="entry name" value="WH-like_DNA-bd_sf"/>
</dbReference>
<dbReference type="Pfam" id="PF02481">
    <property type="entry name" value="DNA_processg_A"/>
    <property type="match status" value="1"/>
</dbReference>
<dbReference type="PANTHER" id="PTHR43022:SF1">
    <property type="entry name" value="PROTEIN SMF"/>
    <property type="match status" value="1"/>
</dbReference>
<reference evidence="4 5" key="1">
    <citation type="submission" date="2016-06" db="EMBL/GenBank/DDBJ databases">
        <title>Complete genome sequence of a deep-branching marine Gamma Proteobacterium Woeseia oceani type strain XK5.</title>
        <authorList>
            <person name="Mu D."/>
            <person name="Du Z."/>
        </authorList>
    </citation>
    <scope>NUCLEOTIDE SEQUENCE [LARGE SCALE GENOMIC DNA]</scope>
    <source>
        <strain evidence="4 5">XK5</strain>
    </source>
</reference>
<dbReference type="SUPFAM" id="SSF102405">
    <property type="entry name" value="MCP/YpsA-like"/>
    <property type="match status" value="1"/>
</dbReference>
<protein>
    <submittedName>
        <fullName evidence="4">DNA protecting protein DprA</fullName>
    </submittedName>
</protein>
<dbReference type="STRING" id="1548547.BA177_00475"/>
<comment type="similarity">
    <text evidence="1">Belongs to the DprA/Smf family.</text>
</comment>
<dbReference type="InterPro" id="IPR041614">
    <property type="entry name" value="DprA_WH"/>
</dbReference>
<dbReference type="Gene3D" id="1.10.10.10">
    <property type="entry name" value="Winged helix-like DNA-binding domain superfamily/Winged helix DNA-binding domain"/>
    <property type="match status" value="1"/>
</dbReference>
<evidence type="ECO:0000259" key="2">
    <source>
        <dbReference type="Pfam" id="PF02481"/>
    </source>
</evidence>
<sequence length="368" mass="39386">MSDERRAWLALSQASVPSSLLEALLAEFGDAAGILQEKRATLIRFGLTERTADALLQPDEGLLASALRWSDEAGNRLIPVTSDDYPELLRRISGWPPLLYLKGSVDALHLPAIAIVGSRNPTRGGENNSRQFAKHLGECGFTIVSGLAQGIDSAAHRGALDAGAATIAVLGHGIDRVYPASNHELAHAITSNGALLSEYPLGTPPRREHFPARNRLISGLSLGTLVIEAAYRSGSLITARLASEQGREVFAIPGSIHNALARGCHRLIRDGAKLVESAADIIDELQPLVGHLMQHKDTVQHVENSAVVRNPEHESLLAAMGYDPVSADELAANSALTIDEVCSMLLILELEGQVEMLPGGNYSRLKHC</sequence>
<organism evidence="4 5">
    <name type="scientific">Woeseia oceani</name>
    <dbReference type="NCBI Taxonomy" id="1548547"/>
    <lineage>
        <taxon>Bacteria</taxon>
        <taxon>Pseudomonadati</taxon>
        <taxon>Pseudomonadota</taxon>
        <taxon>Gammaproteobacteria</taxon>
        <taxon>Woeseiales</taxon>
        <taxon>Woeseiaceae</taxon>
        <taxon>Woeseia</taxon>
    </lineage>
</organism>
<feature type="domain" description="Smf/DprA SLOG" evidence="2">
    <location>
        <begin position="77"/>
        <end position="285"/>
    </location>
</feature>
<dbReference type="EMBL" id="CP016268">
    <property type="protein sequence ID" value="ANO49892.1"/>
    <property type="molecule type" value="Genomic_DNA"/>
</dbReference>
<dbReference type="InterPro" id="IPR057666">
    <property type="entry name" value="DrpA_SLOG"/>
</dbReference>
<dbReference type="OrthoDB" id="9785707at2"/>
<evidence type="ECO:0000313" key="5">
    <source>
        <dbReference type="Proteomes" id="UP000092695"/>
    </source>
</evidence>
<dbReference type="Gene3D" id="3.40.50.450">
    <property type="match status" value="1"/>
</dbReference>
<name>A0A193LBL3_9GAMM</name>
<dbReference type="RefSeq" id="WP_068611751.1">
    <property type="nucleotide sequence ID" value="NZ_CP016268.1"/>
</dbReference>
<dbReference type="PANTHER" id="PTHR43022">
    <property type="entry name" value="PROTEIN SMF"/>
    <property type="match status" value="1"/>
</dbReference>
<evidence type="ECO:0000313" key="4">
    <source>
        <dbReference type="EMBL" id="ANO49892.1"/>
    </source>
</evidence>
<evidence type="ECO:0000259" key="3">
    <source>
        <dbReference type="Pfam" id="PF17782"/>
    </source>
</evidence>
<dbReference type="GO" id="GO:0009294">
    <property type="term" value="P:DNA-mediated transformation"/>
    <property type="evidence" value="ECO:0007669"/>
    <property type="project" value="InterPro"/>
</dbReference>
<feature type="domain" description="DprA winged helix" evidence="3">
    <location>
        <begin position="309"/>
        <end position="360"/>
    </location>
</feature>
<gene>
    <name evidence="4" type="ORF">BA177_00475</name>
</gene>
<dbReference type="AlphaFoldDB" id="A0A193LBL3"/>
<dbReference type="NCBIfam" id="TIGR00732">
    <property type="entry name" value="dprA"/>
    <property type="match status" value="1"/>
</dbReference>
<dbReference type="Pfam" id="PF17782">
    <property type="entry name" value="WHD_DprA"/>
    <property type="match status" value="1"/>
</dbReference>
<dbReference type="InterPro" id="IPR003488">
    <property type="entry name" value="DprA"/>
</dbReference>